<keyword evidence="2" id="KW-1185">Reference proteome</keyword>
<accession>A0ACD0WP57</accession>
<name>A0ACD0WP57_CLALS</name>
<dbReference type="EMBL" id="CP038488">
    <property type="protein sequence ID" value="QFZ29358.1"/>
    <property type="molecule type" value="Genomic_DNA"/>
</dbReference>
<evidence type="ECO:0000313" key="1">
    <source>
        <dbReference type="EMBL" id="QFZ29358.1"/>
    </source>
</evidence>
<dbReference type="Proteomes" id="UP000326582">
    <property type="component" value="Chromosome 5"/>
</dbReference>
<sequence length="198" mass="22846">MKYSCVSHFVHDQSLLTHRKYNMSTYDYPQVIVFDLDYTLWPWWCDCHISPPIQKVNNARLTDESGASLSLFRDVESILLELATKGITIVGASRTATPEIALEILSLLHVGERPMIDYFSSLQWGQGSKKRHIKQALKELKMEKCLENGSVILFDDESRNKDVCSINCHFALIRDYESGLTRDFFEQSLRAWTKKKGH</sequence>
<protein>
    <submittedName>
        <fullName evidence="1">Magnesium-dependent phosphatase</fullName>
    </submittedName>
</protein>
<organism evidence="1 2">
    <name type="scientific">Clavispora lusitaniae</name>
    <name type="common">Candida lusitaniae</name>
    <dbReference type="NCBI Taxonomy" id="36911"/>
    <lineage>
        <taxon>Eukaryota</taxon>
        <taxon>Fungi</taxon>
        <taxon>Dikarya</taxon>
        <taxon>Ascomycota</taxon>
        <taxon>Saccharomycotina</taxon>
        <taxon>Pichiomycetes</taxon>
        <taxon>Metschnikowiaceae</taxon>
        <taxon>Clavispora</taxon>
    </lineage>
</organism>
<evidence type="ECO:0000313" key="2">
    <source>
        <dbReference type="Proteomes" id="UP000326582"/>
    </source>
</evidence>
<gene>
    <name evidence="1" type="ORF">EJF14_50596</name>
</gene>
<reference evidence="2" key="1">
    <citation type="journal article" date="2019" name="MBio">
        <title>Comparative genomics for the elucidation of multidrug resistance (MDR) in Candida lusitaniae.</title>
        <authorList>
            <person name="Kannan A."/>
            <person name="Asner S.A."/>
            <person name="Trachsel E."/>
            <person name="Kelly S."/>
            <person name="Parker J."/>
            <person name="Sanglard D."/>
        </authorList>
    </citation>
    <scope>NUCLEOTIDE SEQUENCE [LARGE SCALE GENOMIC DNA]</scope>
    <source>
        <strain evidence="2">P1</strain>
    </source>
</reference>
<proteinExistence type="predicted"/>